<evidence type="ECO:0000259" key="2">
    <source>
        <dbReference type="PROSITE" id="PS50943"/>
    </source>
</evidence>
<dbReference type="InterPro" id="IPR050807">
    <property type="entry name" value="TransReg_Diox_bact_type"/>
</dbReference>
<dbReference type="SMART" id="SM00530">
    <property type="entry name" value="HTH_XRE"/>
    <property type="match status" value="1"/>
</dbReference>
<dbReference type="KEGG" id="aarg:Aargi30884_14330"/>
<name>A0A6N4THQ8_9FIRM</name>
<gene>
    <name evidence="3" type="ORF">Aargi30884_14330</name>
</gene>
<feature type="domain" description="HTH cro/C1-type" evidence="2">
    <location>
        <begin position="39"/>
        <end position="93"/>
    </location>
</feature>
<dbReference type="GO" id="GO:0003700">
    <property type="term" value="F:DNA-binding transcription factor activity"/>
    <property type="evidence" value="ECO:0007669"/>
    <property type="project" value="TreeGrafter"/>
</dbReference>
<dbReference type="GO" id="GO:0005829">
    <property type="term" value="C:cytosol"/>
    <property type="evidence" value="ECO:0007669"/>
    <property type="project" value="TreeGrafter"/>
</dbReference>
<dbReference type="Gene3D" id="1.10.260.40">
    <property type="entry name" value="lambda repressor-like DNA-binding domains"/>
    <property type="match status" value="1"/>
</dbReference>
<keyword evidence="4" id="KW-1185">Reference proteome</keyword>
<dbReference type="PANTHER" id="PTHR46797">
    <property type="entry name" value="HTH-TYPE TRANSCRIPTIONAL REGULATOR"/>
    <property type="match status" value="1"/>
</dbReference>
<dbReference type="AlphaFoldDB" id="A0A6N4THQ8"/>
<evidence type="ECO:0000313" key="3">
    <source>
        <dbReference type="EMBL" id="BBK22530.1"/>
    </source>
</evidence>
<dbReference type="GO" id="GO:0003677">
    <property type="term" value="F:DNA binding"/>
    <property type="evidence" value="ECO:0007669"/>
    <property type="project" value="UniProtKB-KW"/>
</dbReference>
<dbReference type="CDD" id="cd00093">
    <property type="entry name" value="HTH_XRE"/>
    <property type="match status" value="1"/>
</dbReference>
<organism evidence="3 4">
    <name type="scientific">Amedibacterium intestinale</name>
    <dbReference type="NCBI Taxonomy" id="2583452"/>
    <lineage>
        <taxon>Bacteria</taxon>
        <taxon>Bacillati</taxon>
        <taxon>Bacillota</taxon>
        <taxon>Erysipelotrichia</taxon>
        <taxon>Erysipelotrichales</taxon>
        <taxon>Erysipelotrichaceae</taxon>
        <taxon>Amedibacterium</taxon>
    </lineage>
</organism>
<dbReference type="EMBL" id="AP019695">
    <property type="protein sequence ID" value="BBK22530.1"/>
    <property type="molecule type" value="Genomic_DNA"/>
</dbReference>
<dbReference type="InterPro" id="IPR001387">
    <property type="entry name" value="Cro/C1-type_HTH"/>
</dbReference>
<protein>
    <recommendedName>
        <fullName evidence="2">HTH cro/C1-type domain-containing protein</fullName>
    </recommendedName>
</protein>
<sequence>MEKHDKTLIASEKEMVEKQKKQEILYEFENIETRFGRNVRRLRRQQHLTQEDLADLCGFQQHYISDVELGKRNVSLRVVELLAKALRVDERELFL</sequence>
<accession>A0A6N4THQ8</accession>
<dbReference type="Pfam" id="PF01381">
    <property type="entry name" value="HTH_3"/>
    <property type="match status" value="1"/>
</dbReference>
<evidence type="ECO:0000313" key="4">
    <source>
        <dbReference type="Proteomes" id="UP000464754"/>
    </source>
</evidence>
<keyword evidence="1" id="KW-0238">DNA-binding</keyword>
<dbReference type="InterPro" id="IPR010982">
    <property type="entry name" value="Lambda_DNA-bd_dom_sf"/>
</dbReference>
<proteinExistence type="predicted"/>
<dbReference type="RefSeq" id="WP_115716699.1">
    <property type="nucleotide sequence ID" value="NZ_AP019695.1"/>
</dbReference>
<dbReference type="SUPFAM" id="SSF47413">
    <property type="entry name" value="lambda repressor-like DNA-binding domains"/>
    <property type="match status" value="1"/>
</dbReference>
<dbReference type="PANTHER" id="PTHR46797:SF1">
    <property type="entry name" value="METHYLPHOSPHONATE SYNTHASE"/>
    <property type="match status" value="1"/>
</dbReference>
<dbReference type="PROSITE" id="PS50943">
    <property type="entry name" value="HTH_CROC1"/>
    <property type="match status" value="1"/>
</dbReference>
<reference evidence="4" key="1">
    <citation type="submission" date="2019-05" db="EMBL/GenBank/DDBJ databases">
        <title>Complete genome sequencing of Absiella argi strain JCM 30884.</title>
        <authorList>
            <person name="Sakamoto M."/>
            <person name="Murakami T."/>
            <person name="Mori H."/>
        </authorList>
    </citation>
    <scope>NUCLEOTIDE SEQUENCE [LARGE SCALE GENOMIC DNA]</scope>
    <source>
        <strain evidence="4">JCM 30884</strain>
    </source>
</reference>
<dbReference type="Proteomes" id="UP000464754">
    <property type="component" value="Chromosome"/>
</dbReference>
<evidence type="ECO:0000256" key="1">
    <source>
        <dbReference type="ARBA" id="ARBA00023125"/>
    </source>
</evidence>